<dbReference type="Proteomes" id="UP000242502">
    <property type="component" value="Unassembled WGS sequence"/>
</dbReference>
<dbReference type="STRING" id="62101.AB835_11160"/>
<dbReference type="Pfam" id="PF00271">
    <property type="entry name" value="Helicase_C"/>
    <property type="match status" value="1"/>
</dbReference>
<dbReference type="InterPro" id="IPR014001">
    <property type="entry name" value="Helicase_ATP-bd"/>
</dbReference>
<dbReference type="CDD" id="cd17989">
    <property type="entry name" value="DEXHc_HrpA"/>
    <property type="match status" value="1"/>
</dbReference>
<dbReference type="InterPro" id="IPR007502">
    <property type="entry name" value="Helicase-assoc_dom"/>
</dbReference>
<dbReference type="SMART" id="SM00847">
    <property type="entry name" value="HA2"/>
    <property type="match status" value="1"/>
</dbReference>
<evidence type="ECO:0000256" key="1">
    <source>
        <dbReference type="ARBA" id="ARBA00022741"/>
    </source>
</evidence>
<reference evidence="7 8" key="1">
    <citation type="journal article" date="2016" name="Appl. Environ. Microbiol.">
        <title>Lack of Overt Genome Reduction in the Bryostatin-Producing Bryozoan Symbiont "Candidatus Endobugula sertula".</title>
        <authorList>
            <person name="Miller I.J."/>
            <person name="Vanee N."/>
            <person name="Fong S.S."/>
            <person name="Lim-Fong G.E."/>
            <person name="Kwan J.C."/>
        </authorList>
    </citation>
    <scope>NUCLEOTIDE SEQUENCE [LARGE SCALE GENOMIC DNA]</scope>
    <source>
        <strain evidence="7">AB1-4</strain>
    </source>
</reference>
<dbReference type="Pfam" id="PF00270">
    <property type="entry name" value="DEAD"/>
    <property type="match status" value="1"/>
</dbReference>
<name>A0A1D2QN55_9GAMM</name>
<dbReference type="InterPro" id="IPR024590">
    <property type="entry name" value="HrpA_C"/>
</dbReference>
<accession>A0A1D2QN55</accession>
<evidence type="ECO:0000256" key="4">
    <source>
        <dbReference type="ARBA" id="ARBA00022840"/>
    </source>
</evidence>
<dbReference type="InterPro" id="IPR001650">
    <property type="entry name" value="Helicase_C-like"/>
</dbReference>
<dbReference type="InterPro" id="IPR010222">
    <property type="entry name" value="RNA_helicase_HrpA"/>
</dbReference>
<dbReference type="Pfam" id="PF21010">
    <property type="entry name" value="HA2_C"/>
    <property type="match status" value="1"/>
</dbReference>
<evidence type="ECO:0000256" key="3">
    <source>
        <dbReference type="ARBA" id="ARBA00022806"/>
    </source>
</evidence>
<sequence>MSSPLPSLALVDNVALLEQVSTRDRFRLSQQLVSLQKQYRQLPTSDGDKRWLALLARIESSIEWVQARRDSLPAIEFPEQLPIYERREEIAKAISENQVIILAGETGSGKTTQLPKICLSIGRGVKGMIGHTQPRRIAARTVAMRIAEELHTPLGSVVGYQVRFTDQVSDNTAVKLMTDGILLTEIQQDRFLSRYDTIIIDEAHERSLNIDFLLGYLKQLLPKRPDLKVIVTSATIDVEKFSQHFDDAPVIEVSGRTFPVEVLYRPPLDNDDEQNDIYSSILAAIDEIEAIDKVNGRHQGDILVFLSGEKEIREVAQYVRQAQVPHLNILPLYARLSVSEQNKIFQAHRGRRVVLSTNVAETALTVPGIRYVIDTGLARVSRYSFRTKVQRLPIEPISQASANQRKGRCGRTSEGVCIRLYSEEDFHQRPEFTDAEILRTNLAAVILQMAQLKLGDVRRFPFVDVPDHRLINDGYKLLQELQVMNDKGHLLPQGRQLAALPVDPRLGRMLIAANVRGCVNEVAIIISALSIQDPRERPANKQQAADQIHRQWWDEDSDFVGYLNLWCYYEEQRQVLSSNQLQKWCKKHYIAYMRMREWRDTHMQICIAAKRIGIKPVAVAASYEAVHQALLSGLLGYIGHLSEEKGVVGEYMGTRNRRFSIFPGSSQFKKKPKWVVAGQLLETSKLYAHHLAKIEPKWILDNAQHLVKRHYSEPHYAIKSGQVMAFEKITLYGVVLVEKQRVVYSKIDPTLSRELFIRSALVEGAYGEHTKVKQRLAKTTPEKDFFSYQLSLLNELSDLEAKSRRCDIVVDEQVLFDFYDARLPKDIMNLQGFEHWRQQIEKQQPKLLFVDRNQLMQHTANHVTEAQFPDHLTLNGLTLPLSYHFEPNHKDDGVSLHIPVSALHLIKEEPLEWLVPGLLREKCIAMVKALPKQWRKHFVPVPAYIDRALQSLDSSTQHENSLALVLAEQLFRQTGVKIPNHLWSAITLDSYYQMNLCIMDEQQQRIDSSRELSLLRERYRDHVQERLQVSGHEFERKGMVAWDFGQLPKDYELQQQGVSICAYPALVDQGDSVDLTLYDNPRNAEVDSLRGMVRLALLEQRDTVKYLHKHLFKGKELGLSVVDIGSRQQVVDDVVCAAIRQVCFHQPPLIRSKEDFAVAIEQGRSHIVEKAEWLVKYLLEALSQVVIIKKQIKQANNPLIIAYAAGDIQQQLQNLFYSGMMYDTPGQWLQQYPRYMKAIQLRLEKVSSQVNKDRAIIADIEPLWQRLQDKRQKEGEAGYWLNEELQQHRWMIEELRVSLFAQTVKTIIPISVKRLNKHWELC</sequence>
<dbReference type="PROSITE" id="PS51192">
    <property type="entry name" value="HELICASE_ATP_BIND_1"/>
    <property type="match status" value="1"/>
</dbReference>
<evidence type="ECO:0000313" key="8">
    <source>
        <dbReference type="Proteomes" id="UP000242502"/>
    </source>
</evidence>
<dbReference type="Pfam" id="PF07717">
    <property type="entry name" value="OB_NTP_bind"/>
    <property type="match status" value="1"/>
</dbReference>
<dbReference type="EMBL" id="MDLC01000043">
    <property type="protein sequence ID" value="ODS22995.1"/>
    <property type="molecule type" value="Genomic_DNA"/>
</dbReference>
<dbReference type="NCBIfam" id="NF008348">
    <property type="entry name" value="PRK11131.1"/>
    <property type="match status" value="1"/>
</dbReference>
<dbReference type="GO" id="GO:0005524">
    <property type="term" value="F:ATP binding"/>
    <property type="evidence" value="ECO:0007669"/>
    <property type="project" value="UniProtKB-KW"/>
</dbReference>
<dbReference type="SMART" id="SM00490">
    <property type="entry name" value="HELICc"/>
    <property type="match status" value="1"/>
</dbReference>
<gene>
    <name evidence="7" type="ORF">AB835_11160</name>
</gene>
<dbReference type="GO" id="GO:0003723">
    <property type="term" value="F:RNA binding"/>
    <property type="evidence" value="ECO:0007669"/>
    <property type="project" value="TreeGrafter"/>
</dbReference>
<dbReference type="InterPro" id="IPR011545">
    <property type="entry name" value="DEAD/DEAH_box_helicase_dom"/>
</dbReference>
<keyword evidence="4" id="KW-0067">ATP-binding</keyword>
<evidence type="ECO:0000313" key="7">
    <source>
        <dbReference type="EMBL" id="ODS22995.1"/>
    </source>
</evidence>
<organism evidence="7 8">
    <name type="scientific">Candidatus Endobugula sertula</name>
    <name type="common">Bugula neritina bacterial symbiont</name>
    <dbReference type="NCBI Taxonomy" id="62101"/>
    <lineage>
        <taxon>Bacteria</taxon>
        <taxon>Pseudomonadati</taxon>
        <taxon>Pseudomonadota</taxon>
        <taxon>Gammaproteobacteria</taxon>
        <taxon>Cellvibrionales</taxon>
        <taxon>Cellvibrionaceae</taxon>
        <taxon>Candidatus Endobugula</taxon>
    </lineage>
</organism>
<dbReference type="InterPro" id="IPR011709">
    <property type="entry name" value="DEAD-box_helicase_OB_fold"/>
</dbReference>
<dbReference type="SMART" id="SM00487">
    <property type="entry name" value="DEXDc"/>
    <property type="match status" value="1"/>
</dbReference>
<keyword evidence="2" id="KW-0378">Hydrolase</keyword>
<dbReference type="PANTHER" id="PTHR18934">
    <property type="entry name" value="ATP-DEPENDENT RNA HELICASE"/>
    <property type="match status" value="1"/>
</dbReference>
<feature type="domain" description="Helicase ATP-binding" evidence="5">
    <location>
        <begin position="91"/>
        <end position="254"/>
    </location>
</feature>
<evidence type="ECO:0000259" key="5">
    <source>
        <dbReference type="PROSITE" id="PS51192"/>
    </source>
</evidence>
<feature type="domain" description="Helicase C-terminal" evidence="6">
    <location>
        <begin position="286"/>
        <end position="453"/>
    </location>
</feature>
<dbReference type="GO" id="GO:0016787">
    <property type="term" value="F:hydrolase activity"/>
    <property type="evidence" value="ECO:0007669"/>
    <property type="project" value="UniProtKB-KW"/>
</dbReference>
<dbReference type="NCBIfam" id="TIGR01967">
    <property type="entry name" value="DEAH_box_HrpA"/>
    <property type="match status" value="1"/>
</dbReference>
<dbReference type="Pfam" id="PF11898">
    <property type="entry name" value="DUF3418"/>
    <property type="match status" value="1"/>
</dbReference>
<dbReference type="GO" id="GO:0003724">
    <property type="term" value="F:RNA helicase activity"/>
    <property type="evidence" value="ECO:0007669"/>
    <property type="project" value="InterPro"/>
</dbReference>
<dbReference type="PANTHER" id="PTHR18934:SF99">
    <property type="entry name" value="ATP-DEPENDENT RNA HELICASE DHX37-RELATED"/>
    <property type="match status" value="1"/>
</dbReference>
<dbReference type="FunFam" id="1.20.120.1080:FF:000005">
    <property type="entry name" value="ATP-dependent helicase HrpA"/>
    <property type="match status" value="1"/>
</dbReference>
<protein>
    <submittedName>
        <fullName evidence="7">ATP-dependent RNA helicase HrpA</fullName>
    </submittedName>
</protein>
<dbReference type="SMART" id="SM00382">
    <property type="entry name" value="AAA"/>
    <property type="match status" value="1"/>
</dbReference>
<dbReference type="PROSITE" id="PS51194">
    <property type="entry name" value="HELICASE_CTER"/>
    <property type="match status" value="1"/>
</dbReference>
<dbReference type="Gene3D" id="3.40.50.300">
    <property type="entry name" value="P-loop containing nucleotide triphosphate hydrolases"/>
    <property type="match status" value="2"/>
</dbReference>
<proteinExistence type="predicted"/>
<evidence type="ECO:0000256" key="2">
    <source>
        <dbReference type="ARBA" id="ARBA00022801"/>
    </source>
</evidence>
<dbReference type="InterPro" id="IPR003593">
    <property type="entry name" value="AAA+_ATPase"/>
</dbReference>
<dbReference type="InterPro" id="IPR027417">
    <property type="entry name" value="P-loop_NTPase"/>
</dbReference>
<keyword evidence="3 7" id="KW-0347">Helicase</keyword>
<dbReference type="SUPFAM" id="SSF52540">
    <property type="entry name" value="P-loop containing nucleoside triphosphate hydrolases"/>
    <property type="match status" value="1"/>
</dbReference>
<dbReference type="FunFam" id="3.40.50.300:FF:000575">
    <property type="entry name" value="ATP-dependent helicase hrpA"/>
    <property type="match status" value="1"/>
</dbReference>
<dbReference type="CDD" id="cd18791">
    <property type="entry name" value="SF2_C_RHA"/>
    <property type="match status" value="1"/>
</dbReference>
<evidence type="ECO:0000259" key="6">
    <source>
        <dbReference type="PROSITE" id="PS51194"/>
    </source>
</evidence>
<keyword evidence="1" id="KW-0547">Nucleotide-binding</keyword>
<dbReference type="Gene3D" id="1.20.120.1080">
    <property type="match status" value="1"/>
</dbReference>
<comment type="caution">
    <text evidence="7">The sequence shown here is derived from an EMBL/GenBank/DDBJ whole genome shotgun (WGS) entry which is preliminary data.</text>
</comment>